<dbReference type="InterPro" id="IPR001469">
    <property type="entry name" value="ATP_synth_F1_dsu/esu"/>
</dbReference>
<dbReference type="OrthoDB" id="270171at2759"/>
<comment type="caution">
    <text evidence="11">The sequence shown here is derived from an EMBL/GenBank/DDBJ whole genome shotgun (WGS) entry which is preliminary data.</text>
</comment>
<evidence type="ECO:0000259" key="10">
    <source>
        <dbReference type="Pfam" id="PF02823"/>
    </source>
</evidence>
<dbReference type="Gene3D" id="2.60.15.10">
    <property type="entry name" value="F0F1 ATP synthase delta/epsilon subunit, N-terminal"/>
    <property type="match status" value="1"/>
</dbReference>
<dbReference type="HAMAP" id="MF_00530">
    <property type="entry name" value="ATP_synth_epsil_bac"/>
    <property type="match status" value="1"/>
</dbReference>
<keyword evidence="4" id="KW-0375">Hydrogen ion transport</keyword>
<dbReference type="Pfam" id="PF02823">
    <property type="entry name" value="ATP-synt_DE_N"/>
    <property type="match status" value="1"/>
</dbReference>
<keyword evidence="8" id="KW-0496">Mitochondrion</keyword>
<dbReference type="GO" id="GO:0005743">
    <property type="term" value="C:mitochondrial inner membrane"/>
    <property type="evidence" value="ECO:0007669"/>
    <property type="project" value="UniProtKB-SubCell"/>
</dbReference>
<evidence type="ECO:0000256" key="7">
    <source>
        <dbReference type="ARBA" id="ARBA00023065"/>
    </source>
</evidence>
<name>A0A830HWA9_9CHLO</name>
<organism evidence="11 12">
    <name type="scientific">Pycnococcus provasolii</name>
    <dbReference type="NCBI Taxonomy" id="41880"/>
    <lineage>
        <taxon>Eukaryota</taxon>
        <taxon>Viridiplantae</taxon>
        <taxon>Chlorophyta</taxon>
        <taxon>Pseudoscourfieldiophyceae</taxon>
        <taxon>Pseudoscourfieldiales</taxon>
        <taxon>Pycnococcaceae</taxon>
        <taxon>Pycnococcus</taxon>
    </lineage>
</organism>
<dbReference type="EMBL" id="BNJQ01000027">
    <property type="protein sequence ID" value="GHP10060.1"/>
    <property type="molecule type" value="Genomic_DNA"/>
</dbReference>
<comment type="subcellular location">
    <subcellularLocation>
        <location evidence="1">Mitochondrion inner membrane</location>
    </subcellularLocation>
</comment>
<evidence type="ECO:0000256" key="3">
    <source>
        <dbReference type="ARBA" id="ARBA00022448"/>
    </source>
</evidence>
<comment type="similarity">
    <text evidence="2">Belongs to the ATPase epsilon chain family.</text>
</comment>
<evidence type="ECO:0000256" key="6">
    <source>
        <dbReference type="ARBA" id="ARBA00022946"/>
    </source>
</evidence>
<sequence length="216" mass="22997">MLGTMLRRIGAATLPHQRAMRTSAANLFAEGSEASVGSKAYLPKFMDVAPSGLDPPTFQGDYGNAPAATAEDGTPLPIPEKVTFSLQLPHQAVYSREEVDMVLAPASTGDFGVLPGHVPTVAQLKPGVLQVHKTRDTDVTNYFINGGFAFVHANGQADVVAQECVLLEDLDPEMVKQGLAEYQSKASTANDDYERAVAQVGVEVYSAMQSALEKTT</sequence>
<evidence type="ECO:0000256" key="8">
    <source>
        <dbReference type="ARBA" id="ARBA00023128"/>
    </source>
</evidence>
<evidence type="ECO:0000256" key="4">
    <source>
        <dbReference type="ARBA" id="ARBA00022781"/>
    </source>
</evidence>
<evidence type="ECO:0000313" key="11">
    <source>
        <dbReference type="EMBL" id="GHP10060.1"/>
    </source>
</evidence>
<dbReference type="GO" id="GO:0045259">
    <property type="term" value="C:proton-transporting ATP synthase complex"/>
    <property type="evidence" value="ECO:0007669"/>
    <property type="project" value="InterPro"/>
</dbReference>
<keyword evidence="6" id="KW-0809">Transit peptide</keyword>
<dbReference type="InterPro" id="IPR020546">
    <property type="entry name" value="ATP_synth_F1_dsu/esu_N"/>
</dbReference>
<evidence type="ECO:0000256" key="5">
    <source>
        <dbReference type="ARBA" id="ARBA00022792"/>
    </source>
</evidence>
<dbReference type="GO" id="GO:0046933">
    <property type="term" value="F:proton-transporting ATP synthase activity, rotational mechanism"/>
    <property type="evidence" value="ECO:0007669"/>
    <property type="project" value="InterPro"/>
</dbReference>
<accession>A0A830HWA9</accession>
<keyword evidence="9" id="KW-0472">Membrane</keyword>
<dbReference type="Gene3D" id="1.20.5.440">
    <property type="entry name" value="ATP synthase delta/epsilon subunit, C-terminal domain"/>
    <property type="match status" value="1"/>
</dbReference>
<evidence type="ECO:0000256" key="2">
    <source>
        <dbReference type="ARBA" id="ARBA00005712"/>
    </source>
</evidence>
<keyword evidence="5" id="KW-0999">Mitochondrion inner membrane</keyword>
<keyword evidence="3" id="KW-0813">Transport</keyword>
<reference evidence="11" key="1">
    <citation type="submission" date="2020-10" db="EMBL/GenBank/DDBJ databases">
        <title>Unveiling of a novel bifunctional photoreceptor, Dualchrome1, isolated from a cosmopolitan green alga.</title>
        <authorList>
            <person name="Suzuki S."/>
            <person name="Kawachi M."/>
        </authorList>
    </citation>
    <scope>NUCLEOTIDE SEQUENCE</scope>
    <source>
        <strain evidence="11">NIES 2893</strain>
    </source>
</reference>
<protein>
    <recommendedName>
        <fullName evidence="10">ATP synthase F1 complex delta/epsilon subunit N-terminal domain-containing protein</fullName>
    </recommendedName>
</protein>
<evidence type="ECO:0000256" key="1">
    <source>
        <dbReference type="ARBA" id="ARBA00004273"/>
    </source>
</evidence>
<dbReference type="AlphaFoldDB" id="A0A830HWA9"/>
<proteinExistence type="inferred from homology"/>
<dbReference type="InterPro" id="IPR036771">
    <property type="entry name" value="ATPsynth_dsu/esu_N"/>
</dbReference>
<dbReference type="PANTHER" id="PTHR13822">
    <property type="entry name" value="ATP SYNTHASE DELTA/EPSILON CHAIN"/>
    <property type="match status" value="1"/>
</dbReference>
<gene>
    <name evidence="11" type="ORF">PPROV_000879300</name>
</gene>
<keyword evidence="7" id="KW-0406">Ion transport</keyword>
<feature type="domain" description="ATP synthase F1 complex delta/epsilon subunit N-terminal" evidence="10">
    <location>
        <begin position="83"/>
        <end position="161"/>
    </location>
</feature>
<dbReference type="PANTHER" id="PTHR13822:SF7">
    <property type="entry name" value="ATP SYNTHASE SUBUNIT DELTA, MITOCHONDRIAL"/>
    <property type="match status" value="1"/>
</dbReference>
<evidence type="ECO:0000256" key="9">
    <source>
        <dbReference type="ARBA" id="ARBA00023136"/>
    </source>
</evidence>
<dbReference type="Proteomes" id="UP000660262">
    <property type="component" value="Unassembled WGS sequence"/>
</dbReference>
<dbReference type="SUPFAM" id="SSF51344">
    <property type="entry name" value="Epsilon subunit of F1F0-ATP synthase N-terminal domain"/>
    <property type="match status" value="1"/>
</dbReference>
<keyword evidence="12" id="KW-1185">Reference proteome</keyword>
<evidence type="ECO:0000313" key="12">
    <source>
        <dbReference type="Proteomes" id="UP000660262"/>
    </source>
</evidence>
<dbReference type="CDD" id="cd12152">
    <property type="entry name" value="F1-ATPase_delta"/>
    <property type="match status" value="1"/>
</dbReference>